<protein>
    <submittedName>
        <fullName evidence="2">NAD(P)H-binding protein</fullName>
    </submittedName>
</protein>
<dbReference type="Proteomes" id="UP000449969">
    <property type="component" value="Unassembled WGS sequence"/>
</dbReference>
<evidence type="ECO:0000259" key="1">
    <source>
        <dbReference type="Pfam" id="PF13460"/>
    </source>
</evidence>
<reference evidence="2 3" key="1">
    <citation type="submission" date="2019-12" db="EMBL/GenBank/DDBJ databases">
        <title>Draft genome sequences Bradyrhizobium cajani AMBPC1010, Bradyrhizobium pachyrhizi AMBPC1040 and Bradyrhizobium yuanmingense ALSPC3051, three plant growth promoting strains isolated from nodules of Cajanus cajan L. in Dominican Republic.</title>
        <authorList>
            <person name="Flores-Felix J.D."/>
            <person name="Araujo J."/>
            <person name="Diaz-Alcantara C."/>
            <person name="Gonzalez-Andres F."/>
            <person name="Velazquez E."/>
        </authorList>
    </citation>
    <scope>NUCLEOTIDE SEQUENCE [LARGE SCALE GENOMIC DNA]</scope>
    <source>
        <strain evidence="2 3">1010</strain>
    </source>
</reference>
<organism evidence="2 3">
    <name type="scientific">Bradyrhizobium cajani</name>
    <dbReference type="NCBI Taxonomy" id="1928661"/>
    <lineage>
        <taxon>Bacteria</taxon>
        <taxon>Pseudomonadati</taxon>
        <taxon>Pseudomonadota</taxon>
        <taxon>Alphaproteobacteria</taxon>
        <taxon>Hyphomicrobiales</taxon>
        <taxon>Nitrobacteraceae</taxon>
        <taxon>Bradyrhizobium</taxon>
    </lineage>
</organism>
<dbReference type="RefSeq" id="WP_157326805.1">
    <property type="nucleotide sequence ID" value="NZ_JANADL010000020.1"/>
</dbReference>
<feature type="domain" description="NAD(P)-binding" evidence="1">
    <location>
        <begin position="13"/>
        <end position="147"/>
    </location>
</feature>
<dbReference type="InterPro" id="IPR036291">
    <property type="entry name" value="NAD(P)-bd_dom_sf"/>
</dbReference>
<dbReference type="PANTHER" id="PTHR12126">
    <property type="entry name" value="NADH-UBIQUINONE OXIDOREDUCTASE 39 KDA SUBUNIT-RELATED"/>
    <property type="match status" value="1"/>
</dbReference>
<comment type="caution">
    <text evidence="2">The sequence shown here is derived from an EMBL/GenBank/DDBJ whole genome shotgun (WGS) entry which is preliminary data.</text>
</comment>
<accession>A0A844T551</accession>
<dbReference type="InterPro" id="IPR051207">
    <property type="entry name" value="ComplexI_NDUFA9_subunit"/>
</dbReference>
<proteinExistence type="predicted"/>
<evidence type="ECO:0000313" key="3">
    <source>
        <dbReference type="Proteomes" id="UP000449969"/>
    </source>
</evidence>
<dbReference type="Gene3D" id="3.40.50.720">
    <property type="entry name" value="NAD(P)-binding Rossmann-like Domain"/>
    <property type="match status" value="1"/>
</dbReference>
<gene>
    <name evidence="2" type="ORF">GPL20_00185</name>
</gene>
<dbReference type="EMBL" id="WQNE01000001">
    <property type="protein sequence ID" value="MVT71549.1"/>
    <property type="molecule type" value="Genomic_DNA"/>
</dbReference>
<dbReference type="OrthoDB" id="5565437at2"/>
<dbReference type="PANTHER" id="PTHR12126:SF11">
    <property type="entry name" value="NADH DEHYDROGENASE [UBIQUINONE] 1 ALPHA SUBCOMPLEX SUBUNIT 9, MITOCHONDRIAL"/>
    <property type="match status" value="1"/>
</dbReference>
<dbReference type="GO" id="GO:0044877">
    <property type="term" value="F:protein-containing complex binding"/>
    <property type="evidence" value="ECO:0007669"/>
    <property type="project" value="TreeGrafter"/>
</dbReference>
<name>A0A844T551_9BRAD</name>
<dbReference type="InterPro" id="IPR016040">
    <property type="entry name" value="NAD(P)-bd_dom"/>
</dbReference>
<dbReference type="Pfam" id="PF13460">
    <property type="entry name" value="NAD_binding_10"/>
    <property type="match status" value="1"/>
</dbReference>
<dbReference type="SUPFAM" id="SSF51735">
    <property type="entry name" value="NAD(P)-binding Rossmann-fold domains"/>
    <property type="match status" value="1"/>
</dbReference>
<dbReference type="AlphaFoldDB" id="A0A844T551"/>
<keyword evidence="3" id="KW-1185">Reference proteome</keyword>
<evidence type="ECO:0000313" key="2">
    <source>
        <dbReference type="EMBL" id="MVT71549.1"/>
    </source>
</evidence>
<sequence length="292" mass="31809">MSSADAKRCLVIGATGLVGGHILQLLLRSGQRPLALSRSRMSAANIDWFCGDLAKPETLNFPAFTTLYCTADAILLADALPAIVNPSLKRIVVFSSTSVMTKRDSEIAGERELLGRLAEAEDKIVRACTRSDIEWTILRPTLIYEPGRDTNITPLSRLIRRYGFMPLVGGGSGLRQPVHAEDLAIGAIAAASSSSAANKFYSLPGGETLTYREMIGRIFEGMGLPRRTIPIPVVIWRAGFVFAKPLFPGANVAMGTRMTRDMIFDSTPASRDFGWNPRSFRPSFDQSVKTPS</sequence>